<dbReference type="InterPro" id="IPR018657">
    <property type="entry name" value="LarA-like_N"/>
</dbReference>
<feature type="region of interest" description="Disordered" evidence="1">
    <location>
        <begin position="406"/>
        <end position="451"/>
    </location>
</feature>
<sequence length="451" mass="49239">MQIVEGGLDIPLPRMVRVRQRFPAVAEPDVAAAVARELRRPEVAGRVRPGQRIALGVGSRGIARLAEIVGAVVRELKALGADPFIIPAMGSHGGATPAGQREVLATYGVTEEAMGVPIVADMDTVQVGETPGGVPVWFSRPALEADAILPIGRVKPHTDFHGTVESGLCKMLVIGFGKHRGATRIHQEGFARFHELIPAAARVVLDRVPVLGGLAIVENAHEEPARIEFVPAGRILAREPELLEEARRLMARLLFDSIDVLVVDELGKDISGAGMDPNVTGRYVAAHMRGGTPAVQKIVVLRLTERTHGNATGIGVADVTTRWVVENIDYQKTWTNVITSTELAGGRTPIWMPSDREAIALAVKTLNGVDIRSPRIVRIHNTLELKEIWLSEPMWLQERHRSDLEALGDPQPLPFTPDGQLRDLPLPRERHGLWPWTDDARREPPWSRGAS</sequence>
<organism evidence="3 4">
    <name type="scientific">Caldinitratiruptor microaerophilus</name>
    <dbReference type="NCBI Taxonomy" id="671077"/>
    <lineage>
        <taxon>Bacteria</taxon>
        <taxon>Bacillati</taxon>
        <taxon>Bacillota</taxon>
        <taxon>Clostridia</taxon>
        <taxon>Eubacteriales</taxon>
        <taxon>Symbiobacteriaceae</taxon>
        <taxon>Caldinitratiruptor</taxon>
    </lineage>
</organism>
<feature type="domain" description="LarA-like N-terminal" evidence="2">
    <location>
        <begin position="22"/>
        <end position="186"/>
    </location>
</feature>
<proteinExistence type="predicted"/>
<dbReference type="EMBL" id="AP025628">
    <property type="protein sequence ID" value="BDG60183.1"/>
    <property type="molecule type" value="Genomic_DNA"/>
</dbReference>
<evidence type="ECO:0000313" key="3">
    <source>
        <dbReference type="EMBL" id="BDG60183.1"/>
    </source>
</evidence>
<evidence type="ECO:0000259" key="2">
    <source>
        <dbReference type="Pfam" id="PF09861"/>
    </source>
</evidence>
<dbReference type="Pfam" id="PF09861">
    <property type="entry name" value="Lar_N"/>
    <property type="match status" value="1"/>
</dbReference>
<name>A0AA35G892_9FIRM</name>
<dbReference type="GO" id="GO:0050043">
    <property type="term" value="F:lactate racemase activity"/>
    <property type="evidence" value="ECO:0007669"/>
    <property type="project" value="InterPro"/>
</dbReference>
<reference evidence="3" key="1">
    <citation type="submission" date="2022-03" db="EMBL/GenBank/DDBJ databases">
        <title>Complete genome sequence of Caldinitratiruptor microaerophilus.</title>
        <authorList>
            <person name="Mukaiyama R."/>
            <person name="Nishiyama T."/>
            <person name="Ueda K."/>
        </authorList>
    </citation>
    <scope>NUCLEOTIDE SEQUENCE</scope>
    <source>
        <strain evidence="3">JCM 16183</strain>
    </source>
</reference>
<dbReference type="AlphaFoldDB" id="A0AA35G892"/>
<protein>
    <recommendedName>
        <fullName evidence="2">LarA-like N-terminal domain-containing protein</fullName>
    </recommendedName>
</protein>
<dbReference type="RefSeq" id="WP_264844246.1">
    <property type="nucleotide sequence ID" value="NZ_AP025628.1"/>
</dbReference>
<dbReference type="Proteomes" id="UP001163687">
    <property type="component" value="Chromosome"/>
</dbReference>
<dbReference type="KEGG" id="cmic:caldi_12730"/>
<evidence type="ECO:0000256" key="1">
    <source>
        <dbReference type="SAM" id="MobiDB-lite"/>
    </source>
</evidence>
<gene>
    <name evidence="3" type="ORF">caldi_12730</name>
</gene>
<dbReference type="Gene3D" id="3.40.50.11440">
    <property type="match status" value="1"/>
</dbReference>
<accession>A0AA35G892</accession>
<feature type="compositionally biased region" description="Basic and acidic residues" evidence="1">
    <location>
        <begin position="425"/>
        <end position="445"/>
    </location>
</feature>
<evidence type="ECO:0000313" key="4">
    <source>
        <dbReference type="Proteomes" id="UP001163687"/>
    </source>
</evidence>
<keyword evidence="4" id="KW-1185">Reference proteome</keyword>